<dbReference type="GO" id="GO:0015768">
    <property type="term" value="P:maltose transport"/>
    <property type="evidence" value="ECO:0007669"/>
    <property type="project" value="TreeGrafter"/>
</dbReference>
<dbReference type="PATRIC" id="fig|1075402.3.peg.2212"/>
<dbReference type="STRING" id="1075402.AN216_16375"/>
<dbReference type="GO" id="GO:1901982">
    <property type="term" value="F:maltose binding"/>
    <property type="evidence" value="ECO:0007669"/>
    <property type="project" value="TreeGrafter"/>
</dbReference>
<dbReference type="AlphaFoldDB" id="A0A1E7KEZ1"/>
<name>A0A1E7KEZ1_9ACTN</name>
<dbReference type="GO" id="GO:0055052">
    <property type="term" value="C:ATP-binding cassette (ABC) transporter complex, substrate-binding subunit-containing"/>
    <property type="evidence" value="ECO:0007669"/>
    <property type="project" value="TreeGrafter"/>
</dbReference>
<organism evidence="5 6">
    <name type="scientific">Streptomyces oceani</name>
    <dbReference type="NCBI Taxonomy" id="1075402"/>
    <lineage>
        <taxon>Bacteria</taxon>
        <taxon>Bacillati</taxon>
        <taxon>Actinomycetota</taxon>
        <taxon>Actinomycetes</taxon>
        <taxon>Kitasatosporales</taxon>
        <taxon>Streptomycetaceae</taxon>
        <taxon>Streptomyces</taxon>
    </lineage>
</organism>
<feature type="signal peptide" evidence="4">
    <location>
        <begin position="1"/>
        <end position="20"/>
    </location>
</feature>
<dbReference type="Pfam" id="PF01547">
    <property type="entry name" value="SBP_bac_1"/>
    <property type="match status" value="1"/>
</dbReference>
<dbReference type="RefSeq" id="WP_070197412.1">
    <property type="nucleotide sequence ID" value="NZ_LJGU01000130.1"/>
</dbReference>
<dbReference type="OrthoDB" id="9795467at2"/>
<comment type="caution">
    <text evidence="5">The sequence shown here is derived from an EMBL/GenBank/DDBJ whole genome shotgun (WGS) entry which is preliminary data.</text>
</comment>
<keyword evidence="2" id="KW-0813">Transport</keyword>
<dbReference type="Proteomes" id="UP000176101">
    <property type="component" value="Unassembled WGS sequence"/>
</dbReference>
<dbReference type="InterPro" id="IPR006059">
    <property type="entry name" value="SBP"/>
</dbReference>
<proteinExistence type="inferred from homology"/>
<dbReference type="PANTHER" id="PTHR30061">
    <property type="entry name" value="MALTOSE-BINDING PERIPLASMIC PROTEIN"/>
    <property type="match status" value="1"/>
</dbReference>
<protein>
    <recommendedName>
        <fullName evidence="7">Sugar ABC transporter substrate-binding protein</fullName>
    </recommendedName>
</protein>
<gene>
    <name evidence="5" type="ORF">AN216_16375</name>
</gene>
<evidence type="ECO:0000256" key="4">
    <source>
        <dbReference type="SAM" id="SignalP"/>
    </source>
</evidence>
<evidence type="ECO:0000313" key="6">
    <source>
        <dbReference type="Proteomes" id="UP000176101"/>
    </source>
</evidence>
<dbReference type="PROSITE" id="PS51257">
    <property type="entry name" value="PROKAR_LIPOPROTEIN"/>
    <property type="match status" value="1"/>
</dbReference>
<keyword evidence="3 4" id="KW-0732">Signal</keyword>
<feature type="chain" id="PRO_5039245642" description="Sugar ABC transporter substrate-binding protein" evidence="4">
    <location>
        <begin position="21"/>
        <end position="426"/>
    </location>
</feature>
<dbReference type="Gene3D" id="3.40.190.10">
    <property type="entry name" value="Periplasmic binding protein-like II"/>
    <property type="match status" value="2"/>
</dbReference>
<reference evidence="5 6" key="1">
    <citation type="journal article" date="2016" name="Front. Microbiol.">
        <title>Comparative Genomics Analysis of Streptomyces Species Reveals Their Adaptation to the Marine Environment and Their Diversity at the Genomic Level.</title>
        <authorList>
            <person name="Tian X."/>
            <person name="Zhang Z."/>
            <person name="Yang T."/>
            <person name="Chen M."/>
            <person name="Li J."/>
            <person name="Chen F."/>
            <person name="Yang J."/>
            <person name="Li W."/>
            <person name="Zhang B."/>
            <person name="Zhang Z."/>
            <person name="Wu J."/>
            <person name="Zhang C."/>
            <person name="Long L."/>
            <person name="Xiao J."/>
        </authorList>
    </citation>
    <scope>NUCLEOTIDE SEQUENCE [LARGE SCALE GENOMIC DNA]</scope>
    <source>
        <strain evidence="5 6">SCSIO 02100</strain>
    </source>
</reference>
<evidence type="ECO:0008006" key="7">
    <source>
        <dbReference type="Google" id="ProtNLM"/>
    </source>
</evidence>
<accession>A0A1E7KEZ1</accession>
<evidence type="ECO:0000256" key="3">
    <source>
        <dbReference type="ARBA" id="ARBA00022729"/>
    </source>
</evidence>
<dbReference type="SUPFAM" id="SSF53850">
    <property type="entry name" value="Periplasmic binding protein-like II"/>
    <property type="match status" value="1"/>
</dbReference>
<evidence type="ECO:0000256" key="1">
    <source>
        <dbReference type="ARBA" id="ARBA00008520"/>
    </source>
</evidence>
<keyword evidence="6" id="KW-1185">Reference proteome</keyword>
<dbReference type="GO" id="GO:0042956">
    <property type="term" value="P:maltodextrin transmembrane transport"/>
    <property type="evidence" value="ECO:0007669"/>
    <property type="project" value="TreeGrafter"/>
</dbReference>
<sequence length="426" mass="45764">MKRATSAIALALGVVLTVSACGAFRDDTSGPTAVSGTVTWWDTANESEEPVFKELVAAFESEYRNVDVKRRSVPFSEAQQRYSDAARGGDAPDVLRADVGWVTGLAERGWLADLSDTPAVRDKDDFLSHTTGASFQGARVYGVPQVTDTLALMYNRKLFRAAGVRQAPSDWGELRKAALRVSAHTDARGIALNTDPYYALPFLYGERSAMVDHRSESVTVAADASVQGAATAAELVTSGAALRPPADGTAYAAMQDAFKNGEVAMMINGPWSTADTFSGSAFRERENLGIAPIPAGSTGSAGAPAGGHSLVVSEDAQDPEAAQHFVRFMTETGQQERVAKKLGLLPTRKSAYSEQVLADPVRSAFHLALTKAKPRRPLPRSAAMFTAFEPSWEAILRGETSPRAGLRDTAREWRRERLLPGYHFPG</sequence>
<evidence type="ECO:0000313" key="5">
    <source>
        <dbReference type="EMBL" id="OEV02454.1"/>
    </source>
</evidence>
<dbReference type="EMBL" id="LJGU01000130">
    <property type="protein sequence ID" value="OEV02454.1"/>
    <property type="molecule type" value="Genomic_DNA"/>
</dbReference>
<evidence type="ECO:0000256" key="2">
    <source>
        <dbReference type="ARBA" id="ARBA00022448"/>
    </source>
</evidence>
<comment type="similarity">
    <text evidence="1">Belongs to the bacterial solute-binding protein 1 family.</text>
</comment>
<dbReference type="PANTHER" id="PTHR30061:SF50">
    <property type="entry name" value="MALTOSE_MALTODEXTRIN-BINDING PERIPLASMIC PROTEIN"/>
    <property type="match status" value="1"/>
</dbReference>